<dbReference type="PANTHER" id="PTHR46438:SF2">
    <property type="entry name" value="ALPHA_BETA-HYDROLASES SUPERFAMILY PROTEIN"/>
    <property type="match status" value="1"/>
</dbReference>
<dbReference type="PANTHER" id="PTHR46438">
    <property type="entry name" value="ALPHA/BETA-HYDROLASES SUPERFAMILY PROTEIN"/>
    <property type="match status" value="1"/>
</dbReference>
<dbReference type="Gene3D" id="3.40.50.1820">
    <property type="entry name" value="alpha/beta hydrolase"/>
    <property type="match status" value="1"/>
</dbReference>
<keyword evidence="2" id="KW-1185">Reference proteome</keyword>
<dbReference type="GO" id="GO:0009507">
    <property type="term" value="C:chloroplast"/>
    <property type="evidence" value="ECO:0007669"/>
    <property type="project" value="TreeGrafter"/>
</dbReference>
<feature type="non-terminal residue" evidence="1">
    <location>
        <position position="79"/>
    </location>
</feature>
<protein>
    <recommendedName>
        <fullName evidence="3">AB hydrolase-1 domain-containing protein</fullName>
    </recommendedName>
</protein>
<proteinExistence type="predicted"/>
<gene>
    <name evidence="1" type="ORF">M569_10463</name>
</gene>
<organism evidence="1 2">
    <name type="scientific">Genlisea aurea</name>
    <dbReference type="NCBI Taxonomy" id="192259"/>
    <lineage>
        <taxon>Eukaryota</taxon>
        <taxon>Viridiplantae</taxon>
        <taxon>Streptophyta</taxon>
        <taxon>Embryophyta</taxon>
        <taxon>Tracheophyta</taxon>
        <taxon>Spermatophyta</taxon>
        <taxon>Magnoliopsida</taxon>
        <taxon>eudicotyledons</taxon>
        <taxon>Gunneridae</taxon>
        <taxon>Pentapetalae</taxon>
        <taxon>asterids</taxon>
        <taxon>lamiids</taxon>
        <taxon>Lamiales</taxon>
        <taxon>Lentibulariaceae</taxon>
        <taxon>Genlisea</taxon>
    </lineage>
</organism>
<dbReference type="OrthoDB" id="408373at2759"/>
<evidence type="ECO:0008006" key="3">
    <source>
        <dbReference type="Google" id="ProtNLM"/>
    </source>
</evidence>
<evidence type="ECO:0000313" key="1">
    <source>
        <dbReference type="EMBL" id="EPS64319.1"/>
    </source>
</evidence>
<dbReference type="SUPFAM" id="SSF53474">
    <property type="entry name" value="alpha/beta-Hydrolases"/>
    <property type="match status" value="1"/>
</dbReference>
<accession>S8CBJ8</accession>
<dbReference type="EMBL" id="AUSU01004913">
    <property type="protein sequence ID" value="EPS64319.1"/>
    <property type="molecule type" value="Genomic_DNA"/>
</dbReference>
<sequence>RLMTGFMTNQRKYSLDVLLSRLHCPLLLIWGDLDPWVGPAKARRIKEFYADTRLVDLPAGHCPHDEVPEMVNAALLEWM</sequence>
<reference evidence="1 2" key="1">
    <citation type="journal article" date="2013" name="BMC Genomics">
        <title>The miniature genome of a carnivorous plant Genlisea aurea contains a low number of genes and short non-coding sequences.</title>
        <authorList>
            <person name="Leushkin E.V."/>
            <person name="Sutormin R.A."/>
            <person name="Nabieva E.R."/>
            <person name="Penin A.A."/>
            <person name="Kondrashov A.S."/>
            <person name="Logacheva M.D."/>
        </authorList>
    </citation>
    <scope>NUCLEOTIDE SEQUENCE [LARGE SCALE GENOMIC DNA]</scope>
</reference>
<dbReference type="InterPro" id="IPR029058">
    <property type="entry name" value="AB_hydrolase_fold"/>
</dbReference>
<dbReference type="Proteomes" id="UP000015453">
    <property type="component" value="Unassembled WGS sequence"/>
</dbReference>
<dbReference type="AlphaFoldDB" id="S8CBJ8"/>
<name>S8CBJ8_9LAMI</name>
<evidence type="ECO:0000313" key="2">
    <source>
        <dbReference type="Proteomes" id="UP000015453"/>
    </source>
</evidence>
<feature type="non-terminal residue" evidence="1">
    <location>
        <position position="1"/>
    </location>
</feature>
<comment type="caution">
    <text evidence="1">The sequence shown here is derived from an EMBL/GenBank/DDBJ whole genome shotgun (WGS) entry which is preliminary data.</text>
</comment>